<feature type="region of interest" description="Disordered" evidence="2">
    <location>
        <begin position="215"/>
        <end position="246"/>
    </location>
</feature>
<feature type="region of interest" description="Disordered" evidence="2">
    <location>
        <begin position="140"/>
        <end position="201"/>
    </location>
</feature>
<accession>A0A401QHP1</accession>
<sequence length="328" mass="36879">EYLDKYGWTEPVNWEDLAYQGVSVPLDDDPSPLDISGLLLEGHYSRRHVKEQEESRQMLAKYTSALLRFQKANSIPVTGILDDATKEAMNMPRCGVPDHKAHDNNSDSVNGTIGRSFALGYTAETGQLMVGHNITAITSVKRPSRLESPRIGTQHHRRETANRGVRPKRLQPSHRDAQHNSTESTGQGPSQTTISSQDQLADTEIPSQAQLNQTATFNQSQAEGARTSNHSQPNNTGSSWDATIPGSGRRKRFIRWLVDNLRKKRDSTDSIDNSFPMLAFTKTKLKWRILDEGYSSQLTIDDQKMILKLAFRMWSEVTPLIFEEDLTS</sequence>
<comment type="caution">
    <text evidence="4">The sequence shown here is derived from an EMBL/GenBank/DDBJ whole genome shotgun (WGS) entry which is preliminary data.</text>
</comment>
<dbReference type="GO" id="GO:0030198">
    <property type="term" value="P:extracellular matrix organization"/>
    <property type="evidence" value="ECO:0007669"/>
    <property type="project" value="TreeGrafter"/>
</dbReference>
<dbReference type="PANTHER" id="PTHR10201:SF323">
    <property type="entry name" value="MATRIX METALLOPROTEINASE-21"/>
    <property type="match status" value="1"/>
</dbReference>
<dbReference type="STRING" id="75743.A0A401QHP1"/>
<evidence type="ECO:0000313" key="4">
    <source>
        <dbReference type="EMBL" id="GCB84853.1"/>
    </source>
</evidence>
<dbReference type="InterPro" id="IPR036365">
    <property type="entry name" value="PGBD-like_sf"/>
</dbReference>
<name>A0A401QHP1_SCYTO</name>
<keyword evidence="1" id="KW-0378">Hydrolase</keyword>
<dbReference type="Gene3D" id="3.40.390.10">
    <property type="entry name" value="Collagenase (Catalytic Domain)"/>
    <property type="match status" value="1"/>
</dbReference>
<feature type="non-terminal residue" evidence="4">
    <location>
        <position position="1"/>
    </location>
</feature>
<dbReference type="OMA" id="TEPVNWE"/>
<feature type="compositionally biased region" description="Polar residues" evidence="2">
    <location>
        <begin position="179"/>
        <end position="201"/>
    </location>
</feature>
<dbReference type="GO" id="GO:0030574">
    <property type="term" value="P:collagen catabolic process"/>
    <property type="evidence" value="ECO:0007669"/>
    <property type="project" value="TreeGrafter"/>
</dbReference>
<evidence type="ECO:0000256" key="2">
    <source>
        <dbReference type="SAM" id="MobiDB-lite"/>
    </source>
</evidence>
<dbReference type="InterPro" id="IPR002477">
    <property type="entry name" value="Peptidoglycan-bd-like"/>
</dbReference>
<evidence type="ECO:0000259" key="3">
    <source>
        <dbReference type="Pfam" id="PF01471"/>
    </source>
</evidence>
<protein>
    <recommendedName>
        <fullName evidence="3">Peptidoglycan binding-like domain-containing protein</fullName>
    </recommendedName>
</protein>
<dbReference type="GO" id="GO:0004222">
    <property type="term" value="F:metalloendopeptidase activity"/>
    <property type="evidence" value="ECO:0007669"/>
    <property type="project" value="TreeGrafter"/>
</dbReference>
<dbReference type="PANTHER" id="PTHR10201">
    <property type="entry name" value="MATRIX METALLOPROTEINASE"/>
    <property type="match status" value="1"/>
</dbReference>
<dbReference type="InterPro" id="IPR024079">
    <property type="entry name" value="MetalloPept_cat_dom_sf"/>
</dbReference>
<dbReference type="OrthoDB" id="406838at2759"/>
<dbReference type="Proteomes" id="UP000288216">
    <property type="component" value="Unassembled WGS sequence"/>
</dbReference>
<dbReference type="AlphaFoldDB" id="A0A401QHP1"/>
<feature type="domain" description="Peptidoglycan binding-like" evidence="3">
    <location>
        <begin position="63"/>
        <end position="89"/>
    </location>
</feature>
<feature type="non-terminal residue" evidence="4">
    <location>
        <position position="328"/>
    </location>
</feature>
<reference evidence="4 5" key="1">
    <citation type="journal article" date="2018" name="Nat. Ecol. Evol.">
        <title>Shark genomes provide insights into elasmobranch evolution and the origin of vertebrates.</title>
        <authorList>
            <person name="Hara Y"/>
            <person name="Yamaguchi K"/>
            <person name="Onimaru K"/>
            <person name="Kadota M"/>
            <person name="Koyanagi M"/>
            <person name="Keeley SD"/>
            <person name="Tatsumi K"/>
            <person name="Tanaka K"/>
            <person name="Motone F"/>
            <person name="Kageyama Y"/>
            <person name="Nozu R"/>
            <person name="Adachi N"/>
            <person name="Nishimura O"/>
            <person name="Nakagawa R"/>
            <person name="Tanegashima C"/>
            <person name="Kiyatake I"/>
            <person name="Matsumoto R"/>
            <person name="Murakumo K"/>
            <person name="Nishida K"/>
            <person name="Terakita A"/>
            <person name="Kuratani S"/>
            <person name="Sato K"/>
            <person name="Hyodo S Kuraku.S."/>
        </authorList>
    </citation>
    <scope>NUCLEOTIDE SEQUENCE [LARGE SCALE GENOMIC DNA]</scope>
</reference>
<keyword evidence="1" id="KW-0482">Metalloprotease</keyword>
<organism evidence="4 5">
    <name type="scientific">Scyliorhinus torazame</name>
    <name type="common">Cloudy catshark</name>
    <name type="synonym">Catulus torazame</name>
    <dbReference type="NCBI Taxonomy" id="75743"/>
    <lineage>
        <taxon>Eukaryota</taxon>
        <taxon>Metazoa</taxon>
        <taxon>Chordata</taxon>
        <taxon>Craniata</taxon>
        <taxon>Vertebrata</taxon>
        <taxon>Chondrichthyes</taxon>
        <taxon>Elasmobranchii</taxon>
        <taxon>Galeomorphii</taxon>
        <taxon>Galeoidea</taxon>
        <taxon>Carcharhiniformes</taxon>
        <taxon>Scyliorhinidae</taxon>
        <taxon>Scyliorhinus</taxon>
    </lineage>
</organism>
<feature type="compositionally biased region" description="Polar residues" evidence="2">
    <location>
        <begin position="215"/>
        <end position="241"/>
    </location>
</feature>
<dbReference type="SUPFAM" id="SSF47090">
    <property type="entry name" value="PGBD-like"/>
    <property type="match status" value="1"/>
</dbReference>
<dbReference type="EMBL" id="BFAA01098735">
    <property type="protein sequence ID" value="GCB84853.1"/>
    <property type="molecule type" value="Genomic_DNA"/>
</dbReference>
<proteinExistence type="predicted"/>
<evidence type="ECO:0000256" key="1">
    <source>
        <dbReference type="ARBA" id="ARBA00023049"/>
    </source>
</evidence>
<dbReference type="Pfam" id="PF01471">
    <property type="entry name" value="PG_binding_1"/>
    <property type="match status" value="1"/>
</dbReference>
<dbReference type="Gene3D" id="1.10.101.10">
    <property type="entry name" value="PGBD-like superfamily/PGBD"/>
    <property type="match status" value="1"/>
</dbReference>
<gene>
    <name evidence="4" type="ORF">scyTo_0025481</name>
</gene>
<keyword evidence="5" id="KW-1185">Reference proteome</keyword>
<dbReference type="InterPro" id="IPR036366">
    <property type="entry name" value="PGBDSf"/>
</dbReference>
<keyword evidence="1" id="KW-0645">Protease</keyword>
<evidence type="ECO:0000313" key="5">
    <source>
        <dbReference type="Proteomes" id="UP000288216"/>
    </source>
</evidence>